<accession>A0A9D3Y5H3</accession>
<evidence type="ECO:0000313" key="2">
    <source>
        <dbReference type="EMBL" id="KAH3693695.1"/>
    </source>
</evidence>
<dbReference type="AlphaFoldDB" id="A0A9D3Y5H3"/>
<evidence type="ECO:0000313" key="3">
    <source>
        <dbReference type="Proteomes" id="UP000828390"/>
    </source>
</evidence>
<reference evidence="2" key="1">
    <citation type="journal article" date="2019" name="bioRxiv">
        <title>The Genome of the Zebra Mussel, Dreissena polymorpha: A Resource for Invasive Species Research.</title>
        <authorList>
            <person name="McCartney M.A."/>
            <person name="Auch B."/>
            <person name="Kono T."/>
            <person name="Mallez S."/>
            <person name="Zhang Y."/>
            <person name="Obille A."/>
            <person name="Becker A."/>
            <person name="Abrahante J.E."/>
            <person name="Garbe J."/>
            <person name="Badalamenti J.P."/>
            <person name="Herman A."/>
            <person name="Mangelson H."/>
            <person name="Liachko I."/>
            <person name="Sullivan S."/>
            <person name="Sone E.D."/>
            <person name="Koren S."/>
            <person name="Silverstein K.A.T."/>
            <person name="Beckman K.B."/>
            <person name="Gohl D.M."/>
        </authorList>
    </citation>
    <scope>NUCLEOTIDE SEQUENCE</scope>
    <source>
        <strain evidence="2">Duluth1</strain>
        <tissue evidence="2">Whole animal</tissue>
    </source>
</reference>
<organism evidence="2 3">
    <name type="scientific">Dreissena polymorpha</name>
    <name type="common">Zebra mussel</name>
    <name type="synonym">Mytilus polymorpha</name>
    <dbReference type="NCBI Taxonomy" id="45954"/>
    <lineage>
        <taxon>Eukaryota</taxon>
        <taxon>Metazoa</taxon>
        <taxon>Spiralia</taxon>
        <taxon>Lophotrochozoa</taxon>
        <taxon>Mollusca</taxon>
        <taxon>Bivalvia</taxon>
        <taxon>Autobranchia</taxon>
        <taxon>Heteroconchia</taxon>
        <taxon>Euheterodonta</taxon>
        <taxon>Imparidentia</taxon>
        <taxon>Neoheterodontei</taxon>
        <taxon>Myida</taxon>
        <taxon>Dreissenoidea</taxon>
        <taxon>Dreissenidae</taxon>
        <taxon>Dreissena</taxon>
    </lineage>
</organism>
<keyword evidence="3" id="KW-1185">Reference proteome</keyword>
<keyword evidence="1" id="KW-0812">Transmembrane</keyword>
<evidence type="ECO:0000256" key="1">
    <source>
        <dbReference type="SAM" id="Phobius"/>
    </source>
</evidence>
<name>A0A9D3Y5H3_DREPO</name>
<dbReference type="EMBL" id="JAIWYP010000016">
    <property type="protein sequence ID" value="KAH3693695.1"/>
    <property type="molecule type" value="Genomic_DNA"/>
</dbReference>
<gene>
    <name evidence="2" type="ORF">DPMN_081135</name>
</gene>
<keyword evidence="1" id="KW-1133">Transmembrane helix</keyword>
<comment type="caution">
    <text evidence="2">The sequence shown here is derived from an EMBL/GenBank/DDBJ whole genome shotgun (WGS) entry which is preliminary data.</text>
</comment>
<protein>
    <submittedName>
        <fullName evidence="2">Uncharacterized protein</fullName>
    </submittedName>
</protein>
<sequence length="91" mass="10704">MLANNHHLNDIDRDGSLVKDRKSDRYSLGRRSSVSSYLSRSNRSHRVWKKPSPQEQCVYRLKMAMQCYNVFILVVYTIVSAFFDQNILSVY</sequence>
<keyword evidence="1" id="KW-0472">Membrane</keyword>
<feature type="transmembrane region" description="Helical" evidence="1">
    <location>
        <begin position="68"/>
        <end position="88"/>
    </location>
</feature>
<proteinExistence type="predicted"/>
<reference evidence="2" key="2">
    <citation type="submission" date="2020-11" db="EMBL/GenBank/DDBJ databases">
        <authorList>
            <person name="McCartney M.A."/>
            <person name="Auch B."/>
            <person name="Kono T."/>
            <person name="Mallez S."/>
            <person name="Becker A."/>
            <person name="Gohl D.M."/>
            <person name="Silverstein K.A.T."/>
            <person name="Koren S."/>
            <person name="Bechman K.B."/>
            <person name="Herman A."/>
            <person name="Abrahante J.E."/>
            <person name="Garbe J."/>
        </authorList>
    </citation>
    <scope>NUCLEOTIDE SEQUENCE</scope>
    <source>
        <strain evidence="2">Duluth1</strain>
        <tissue evidence="2">Whole animal</tissue>
    </source>
</reference>
<dbReference type="Proteomes" id="UP000828390">
    <property type="component" value="Unassembled WGS sequence"/>
</dbReference>